<sequence>MEVHHEPIEKNYQLLEEIGKGQFAIVRKCKEIKTSALYAAKIMRKRRVARGVAAADIAREAGLLARLRHPNIVSLYKVIDTGTTVVLLLELITGGELFHWTPSGETEAAHVVRQVLMALSHLHSHQVAHLDIKPENILLSTPPPMPSIKLIDLGLSHRLVPGSEHRALFGTPEFVAPEIVNYEPLSLGTDLWAVGVLTYILLSGASPFLGEDKQETYANVAACQYQFDNEYFNNVSEIAKDFIRSLLIKDPKERGSAESCLKHPWILTESEAPQGLGGAMISAVRRGCVEAVSQLLLQGAPLNIRDSKEDTLLHIACEVGDEGMTILLIESGIDLDIPNKHGLTALHVAARHGHINLVRHLCLAGCDVDKTNRGIRADVTAIKYGYPDIANLLDKLRNREPSIELDVTSKHGSLSFEYSDSEYEGTQGVEWSRGNVGFGGKCNDVKVILVGTYAPEPLAPNSNGGNLLAPLLPFLKDFTSILGEEPQMVALDATNPSSPGLKLLRSYLNNARMEFLE</sequence>
<proteinExistence type="predicted"/>
<dbReference type="InterPro" id="IPR036770">
    <property type="entry name" value="Ankyrin_rpt-contain_sf"/>
</dbReference>
<dbReference type="InterPro" id="IPR017441">
    <property type="entry name" value="Protein_kinase_ATP_BS"/>
</dbReference>
<dbReference type="Gene3D" id="3.30.200.20">
    <property type="entry name" value="Phosphorylase Kinase, domain 1"/>
    <property type="match status" value="1"/>
</dbReference>
<evidence type="ECO:0000256" key="6">
    <source>
        <dbReference type="PROSITE-ProRule" id="PRU00023"/>
    </source>
</evidence>
<dbReference type="EMBL" id="LBMM01009926">
    <property type="protein sequence ID" value="KMQ87780.1"/>
    <property type="molecule type" value="Genomic_DNA"/>
</dbReference>
<dbReference type="GO" id="GO:0005634">
    <property type="term" value="C:nucleus"/>
    <property type="evidence" value="ECO:0007669"/>
    <property type="project" value="TreeGrafter"/>
</dbReference>
<dbReference type="PANTHER" id="PTHR24342:SF14">
    <property type="entry name" value="DEATH-ASSOCIATED PROTEIN KINASE DAPK-1"/>
    <property type="match status" value="1"/>
</dbReference>
<evidence type="ECO:0000313" key="10">
    <source>
        <dbReference type="Proteomes" id="UP000036403"/>
    </source>
</evidence>
<dbReference type="OrthoDB" id="74764at2759"/>
<dbReference type="FunFam" id="3.30.200.20:FF:000042">
    <property type="entry name" value="Aurora kinase A"/>
    <property type="match status" value="1"/>
</dbReference>
<keyword evidence="4 9" id="KW-0418">Kinase</keyword>
<dbReference type="PROSITE" id="PS50088">
    <property type="entry name" value="ANK_REPEAT"/>
    <property type="match status" value="2"/>
</dbReference>
<evidence type="ECO:0000313" key="9">
    <source>
        <dbReference type="EMBL" id="KMQ87780.1"/>
    </source>
</evidence>
<dbReference type="SUPFAM" id="SSF48403">
    <property type="entry name" value="Ankyrin repeat"/>
    <property type="match status" value="1"/>
</dbReference>
<dbReference type="PROSITE" id="PS50297">
    <property type="entry name" value="ANK_REP_REGION"/>
    <property type="match status" value="2"/>
</dbReference>
<dbReference type="FunFam" id="1.10.510.10:FF:000571">
    <property type="entry name" value="Maternal embryonic leucine zipper kinase"/>
    <property type="match status" value="1"/>
</dbReference>
<dbReference type="Pfam" id="PF00069">
    <property type="entry name" value="Pkinase"/>
    <property type="match status" value="1"/>
</dbReference>
<name>A0A0J7N515_LASNI</name>
<accession>A0A0J7N515</accession>
<dbReference type="SMART" id="SM00248">
    <property type="entry name" value="ANK"/>
    <property type="match status" value="2"/>
</dbReference>
<dbReference type="STRING" id="67767.A0A0J7N515"/>
<keyword evidence="6" id="KW-0040">ANK repeat</keyword>
<dbReference type="InterPro" id="IPR008271">
    <property type="entry name" value="Ser/Thr_kinase_AS"/>
</dbReference>
<evidence type="ECO:0000256" key="1">
    <source>
        <dbReference type="ARBA" id="ARBA00022527"/>
    </source>
</evidence>
<evidence type="ECO:0000256" key="5">
    <source>
        <dbReference type="ARBA" id="ARBA00022840"/>
    </source>
</evidence>
<reference evidence="9 10" key="1">
    <citation type="submission" date="2015-04" db="EMBL/GenBank/DDBJ databases">
        <title>Lasius niger genome sequencing.</title>
        <authorList>
            <person name="Konorov E.A."/>
            <person name="Nikitin M.A."/>
            <person name="Kirill M.V."/>
            <person name="Chang P."/>
        </authorList>
    </citation>
    <scope>NUCLEOTIDE SEQUENCE [LARGE SCALE GENOMIC DNA]</scope>
    <source>
        <tissue evidence="9">Whole</tissue>
    </source>
</reference>
<evidence type="ECO:0000256" key="4">
    <source>
        <dbReference type="ARBA" id="ARBA00022777"/>
    </source>
</evidence>
<comment type="caution">
    <text evidence="9">The sequence shown here is derived from an EMBL/GenBank/DDBJ whole genome shotgun (WGS) entry which is preliminary data.</text>
</comment>
<dbReference type="Gene3D" id="1.25.40.20">
    <property type="entry name" value="Ankyrin repeat-containing domain"/>
    <property type="match status" value="1"/>
</dbReference>
<dbReference type="Proteomes" id="UP000036403">
    <property type="component" value="Unassembled WGS sequence"/>
</dbReference>
<dbReference type="PROSITE" id="PS50011">
    <property type="entry name" value="PROTEIN_KINASE_DOM"/>
    <property type="match status" value="1"/>
</dbReference>
<keyword evidence="2" id="KW-0808">Transferase</keyword>
<gene>
    <name evidence="9" type="ORF">RF55_12851</name>
</gene>
<dbReference type="InterPro" id="IPR000719">
    <property type="entry name" value="Prot_kinase_dom"/>
</dbReference>
<protein>
    <submittedName>
        <fullName evidence="9">Death-associated protein kinase 3</fullName>
    </submittedName>
</protein>
<feature type="domain" description="Protein kinase" evidence="8">
    <location>
        <begin position="12"/>
        <end position="266"/>
    </location>
</feature>
<dbReference type="PROSITE" id="PS00108">
    <property type="entry name" value="PROTEIN_KINASE_ST"/>
    <property type="match status" value="1"/>
</dbReference>
<dbReference type="Gene3D" id="1.10.510.10">
    <property type="entry name" value="Transferase(Phosphotransferase) domain 1"/>
    <property type="match status" value="1"/>
</dbReference>
<dbReference type="PaxDb" id="67767-A0A0J7N515"/>
<dbReference type="GO" id="GO:0035556">
    <property type="term" value="P:intracellular signal transduction"/>
    <property type="evidence" value="ECO:0007669"/>
    <property type="project" value="TreeGrafter"/>
</dbReference>
<dbReference type="PANTHER" id="PTHR24342">
    <property type="entry name" value="SERINE/THREONINE-PROTEIN KINASE 17"/>
    <property type="match status" value="1"/>
</dbReference>
<evidence type="ECO:0000256" key="2">
    <source>
        <dbReference type="ARBA" id="ARBA00022679"/>
    </source>
</evidence>
<dbReference type="InterPro" id="IPR002110">
    <property type="entry name" value="Ankyrin_rpt"/>
</dbReference>
<dbReference type="InterPro" id="IPR011009">
    <property type="entry name" value="Kinase-like_dom_sf"/>
</dbReference>
<keyword evidence="1" id="KW-0723">Serine/threonine-protein kinase</keyword>
<dbReference type="SUPFAM" id="SSF56112">
    <property type="entry name" value="Protein kinase-like (PK-like)"/>
    <property type="match status" value="1"/>
</dbReference>
<evidence type="ECO:0000256" key="7">
    <source>
        <dbReference type="PROSITE-ProRule" id="PRU10141"/>
    </source>
</evidence>
<organism evidence="9 10">
    <name type="scientific">Lasius niger</name>
    <name type="common">Black garden ant</name>
    <dbReference type="NCBI Taxonomy" id="67767"/>
    <lineage>
        <taxon>Eukaryota</taxon>
        <taxon>Metazoa</taxon>
        <taxon>Ecdysozoa</taxon>
        <taxon>Arthropoda</taxon>
        <taxon>Hexapoda</taxon>
        <taxon>Insecta</taxon>
        <taxon>Pterygota</taxon>
        <taxon>Neoptera</taxon>
        <taxon>Endopterygota</taxon>
        <taxon>Hymenoptera</taxon>
        <taxon>Apocrita</taxon>
        <taxon>Aculeata</taxon>
        <taxon>Formicoidea</taxon>
        <taxon>Formicidae</taxon>
        <taxon>Formicinae</taxon>
        <taxon>Lasius</taxon>
        <taxon>Lasius</taxon>
    </lineage>
</organism>
<dbReference type="GO" id="GO:0043065">
    <property type="term" value="P:positive regulation of apoptotic process"/>
    <property type="evidence" value="ECO:0007669"/>
    <property type="project" value="TreeGrafter"/>
</dbReference>
<dbReference type="AlphaFoldDB" id="A0A0J7N515"/>
<feature type="binding site" evidence="7">
    <location>
        <position position="41"/>
    </location>
    <ligand>
        <name>ATP</name>
        <dbReference type="ChEBI" id="CHEBI:30616"/>
    </ligand>
</feature>
<keyword evidence="3 7" id="KW-0547">Nucleotide-binding</keyword>
<evidence type="ECO:0000259" key="8">
    <source>
        <dbReference type="PROSITE" id="PS50011"/>
    </source>
</evidence>
<feature type="non-terminal residue" evidence="9">
    <location>
        <position position="517"/>
    </location>
</feature>
<dbReference type="PROSITE" id="PS00107">
    <property type="entry name" value="PROTEIN_KINASE_ATP"/>
    <property type="match status" value="1"/>
</dbReference>
<dbReference type="GO" id="GO:0004674">
    <property type="term" value="F:protein serine/threonine kinase activity"/>
    <property type="evidence" value="ECO:0007669"/>
    <property type="project" value="UniProtKB-KW"/>
</dbReference>
<dbReference type="GO" id="GO:0005524">
    <property type="term" value="F:ATP binding"/>
    <property type="evidence" value="ECO:0007669"/>
    <property type="project" value="UniProtKB-UniRule"/>
</dbReference>
<keyword evidence="10" id="KW-1185">Reference proteome</keyword>
<evidence type="ECO:0000256" key="3">
    <source>
        <dbReference type="ARBA" id="ARBA00022741"/>
    </source>
</evidence>
<keyword evidence="5 7" id="KW-0067">ATP-binding</keyword>
<dbReference type="Pfam" id="PF12796">
    <property type="entry name" value="Ank_2"/>
    <property type="match status" value="1"/>
</dbReference>
<dbReference type="SMART" id="SM00220">
    <property type="entry name" value="S_TKc"/>
    <property type="match status" value="1"/>
</dbReference>
<feature type="repeat" description="ANK" evidence="6">
    <location>
        <begin position="341"/>
        <end position="373"/>
    </location>
</feature>
<feature type="repeat" description="ANK" evidence="6">
    <location>
        <begin position="308"/>
        <end position="340"/>
    </location>
</feature>